<dbReference type="SUPFAM" id="SSF46955">
    <property type="entry name" value="Putative DNA-binding domain"/>
    <property type="match status" value="1"/>
</dbReference>
<proteinExistence type="predicted"/>
<organism evidence="2 3">
    <name type="scientific">Williamsia marianensis</name>
    <dbReference type="NCBI Taxonomy" id="85044"/>
    <lineage>
        <taxon>Bacteria</taxon>
        <taxon>Bacillati</taxon>
        <taxon>Actinomycetota</taxon>
        <taxon>Actinomycetes</taxon>
        <taxon>Mycobacteriales</taxon>
        <taxon>Nocardiaceae</taxon>
        <taxon>Williamsia</taxon>
    </lineage>
</organism>
<evidence type="ECO:0000313" key="3">
    <source>
        <dbReference type="Proteomes" id="UP001185792"/>
    </source>
</evidence>
<dbReference type="InterPro" id="IPR010093">
    <property type="entry name" value="SinI_DNA-bd"/>
</dbReference>
<accession>A0ABU4EXK2</accession>
<evidence type="ECO:0000259" key="1">
    <source>
        <dbReference type="Pfam" id="PF12728"/>
    </source>
</evidence>
<dbReference type="Gene3D" id="1.10.1660.10">
    <property type="match status" value="1"/>
</dbReference>
<gene>
    <name evidence="2" type="ORF">R4198_16860</name>
</gene>
<evidence type="ECO:0000313" key="2">
    <source>
        <dbReference type="EMBL" id="MDV7135374.1"/>
    </source>
</evidence>
<reference evidence="2 3" key="1">
    <citation type="submission" date="2023-10" db="EMBL/GenBank/DDBJ databases">
        <title>Development of a sustainable strategy for remediation of hydrocarbon-contaminated territories based on the waste exchange concept.</title>
        <authorList>
            <person name="Krivoruchko A."/>
        </authorList>
    </citation>
    <scope>NUCLEOTIDE SEQUENCE [LARGE SCALE GENOMIC DNA]</scope>
    <source>
        <strain evidence="2 3">IEGM 1236</strain>
    </source>
</reference>
<dbReference type="Pfam" id="PF12728">
    <property type="entry name" value="HTH_17"/>
    <property type="match status" value="1"/>
</dbReference>
<keyword evidence="3" id="KW-1185">Reference proteome</keyword>
<dbReference type="EMBL" id="JAWLUM010000003">
    <property type="protein sequence ID" value="MDV7135374.1"/>
    <property type="molecule type" value="Genomic_DNA"/>
</dbReference>
<dbReference type="InterPro" id="IPR041657">
    <property type="entry name" value="HTH_17"/>
</dbReference>
<comment type="caution">
    <text evidence="2">The sequence shown here is derived from an EMBL/GenBank/DDBJ whole genome shotgun (WGS) entry which is preliminary data.</text>
</comment>
<dbReference type="RefSeq" id="WP_317713844.1">
    <property type="nucleotide sequence ID" value="NZ_JAWLUM010000003.1"/>
</dbReference>
<protein>
    <submittedName>
        <fullName evidence="2">Helix-turn-helix domain-containing protein</fullName>
    </submittedName>
</protein>
<sequence>MPRNQTHDRYLSINDVAAQFNVSHYTVRRWISDGKVVADRLGGTTIRVRRDSLDNVIEPMGPR</sequence>
<dbReference type="InterPro" id="IPR009061">
    <property type="entry name" value="DNA-bd_dom_put_sf"/>
</dbReference>
<name>A0ABU4EXK2_WILMA</name>
<dbReference type="Proteomes" id="UP001185792">
    <property type="component" value="Unassembled WGS sequence"/>
</dbReference>
<feature type="domain" description="Helix-turn-helix" evidence="1">
    <location>
        <begin position="10"/>
        <end position="58"/>
    </location>
</feature>
<dbReference type="NCBIfam" id="TIGR01764">
    <property type="entry name" value="excise"/>
    <property type="match status" value="1"/>
</dbReference>